<keyword evidence="6" id="KW-0998">Cell outer membrane</keyword>
<dbReference type="InterPro" id="IPR014941">
    <property type="entry name" value="FimB/Mfa2/Mfa3"/>
</dbReference>
<evidence type="ECO:0000313" key="10">
    <source>
        <dbReference type="EMBL" id="RHK93002.1"/>
    </source>
</evidence>
<reference evidence="8 15" key="2">
    <citation type="journal article" date="2019" name="Nat. Med.">
        <title>A library of human gut bacterial isolates paired with longitudinal multiomics data enables mechanistic microbiome research.</title>
        <authorList>
            <person name="Poyet M."/>
            <person name="Groussin M."/>
            <person name="Gibbons S.M."/>
            <person name="Avila-Pacheco J."/>
            <person name="Jiang X."/>
            <person name="Kearney S.M."/>
            <person name="Perrotta A.R."/>
            <person name="Berdy B."/>
            <person name="Zhao S."/>
            <person name="Lieberman T.D."/>
            <person name="Swanson P.K."/>
            <person name="Smith M."/>
            <person name="Roesemann S."/>
            <person name="Alexander J.E."/>
            <person name="Rich S.A."/>
            <person name="Livny J."/>
            <person name="Vlamakis H."/>
            <person name="Clish C."/>
            <person name="Bullock K."/>
            <person name="Deik A."/>
            <person name="Scott J."/>
            <person name="Pierce K.A."/>
            <person name="Xavier R.J."/>
            <person name="Alm E.J."/>
        </authorList>
    </citation>
    <scope>NUCLEOTIDE SEQUENCE [LARGE SCALE GENOMIC DNA]</scope>
    <source>
        <strain evidence="8 15">BIOML-A73</strain>
    </source>
</reference>
<comment type="caution">
    <text evidence="9">The sequence shown here is derived from an EMBL/GenBank/DDBJ whole genome shotgun (WGS) entry which is preliminary data.</text>
</comment>
<evidence type="ECO:0000256" key="5">
    <source>
        <dbReference type="ARBA" id="ARBA00023139"/>
    </source>
</evidence>
<comment type="similarity">
    <text evidence="2">Belongs to the bacteroidetes fimbrillin superfamily. FimB/Mfa2 family.</text>
</comment>
<reference evidence="12 13" key="1">
    <citation type="submission" date="2018-08" db="EMBL/GenBank/DDBJ databases">
        <title>A genome reference for cultivated species of the human gut microbiota.</title>
        <authorList>
            <person name="Zou Y."/>
            <person name="Xue W."/>
            <person name="Luo G."/>
        </authorList>
    </citation>
    <scope>NUCLEOTIDE SEQUENCE [LARGE SCALE GENOMIC DNA]</scope>
    <source>
        <strain evidence="11 14">AF38-2</strain>
        <strain evidence="10 13">AF39-6AC</strain>
        <strain evidence="9 12">TF10-34</strain>
    </source>
</reference>
<dbReference type="EMBL" id="QROC01000024">
    <property type="protein sequence ID" value="RHK93002.1"/>
    <property type="molecule type" value="Genomic_DNA"/>
</dbReference>
<proteinExistence type="inferred from homology"/>
<dbReference type="GO" id="GO:0009279">
    <property type="term" value="C:cell outer membrane"/>
    <property type="evidence" value="ECO:0007669"/>
    <property type="project" value="UniProtKB-SubCell"/>
</dbReference>
<keyword evidence="3" id="KW-0732">Signal</keyword>
<keyword evidence="7" id="KW-0449">Lipoprotein</keyword>
<evidence type="ECO:0000256" key="1">
    <source>
        <dbReference type="ARBA" id="ARBA00004442"/>
    </source>
</evidence>
<evidence type="ECO:0000256" key="3">
    <source>
        <dbReference type="ARBA" id="ARBA00022729"/>
    </source>
</evidence>
<dbReference type="PROSITE" id="PS51257">
    <property type="entry name" value="PROKAR_LIPOPROTEIN"/>
    <property type="match status" value="1"/>
</dbReference>
<dbReference type="Proteomes" id="UP000474077">
    <property type="component" value="Unassembled WGS sequence"/>
</dbReference>
<evidence type="ECO:0000256" key="6">
    <source>
        <dbReference type="ARBA" id="ARBA00023237"/>
    </source>
</evidence>
<evidence type="ECO:0000313" key="11">
    <source>
        <dbReference type="EMBL" id="RHL40012.1"/>
    </source>
</evidence>
<dbReference type="RefSeq" id="WP_053095313.1">
    <property type="nucleotide sequence ID" value="NZ_AP031409.1"/>
</dbReference>
<gene>
    <name evidence="11" type="ORF">DW027_05880</name>
    <name evidence="10" type="ORF">DW042_16860</name>
    <name evidence="9" type="ORF">DXD03_04610</name>
    <name evidence="8" type="ORF">GA560_14650</name>
</gene>
<evidence type="ECO:0000256" key="4">
    <source>
        <dbReference type="ARBA" id="ARBA00023136"/>
    </source>
</evidence>
<evidence type="ECO:0000313" key="8">
    <source>
        <dbReference type="EMBL" id="KAB6081397.1"/>
    </source>
</evidence>
<evidence type="ECO:0000313" key="14">
    <source>
        <dbReference type="Proteomes" id="UP000284495"/>
    </source>
</evidence>
<name>A0A3E4NM16_9BACE</name>
<comment type="subcellular location">
    <subcellularLocation>
        <location evidence="1">Cell outer membrane</location>
    </subcellularLocation>
</comment>
<protein>
    <submittedName>
        <fullName evidence="8">FimB/Mfa2 family fimbrial subunit</fullName>
    </submittedName>
</protein>
<dbReference type="Proteomes" id="UP000284417">
    <property type="component" value="Unassembled WGS sequence"/>
</dbReference>
<dbReference type="EMBL" id="QSQU01000005">
    <property type="protein sequence ID" value="RGK65930.1"/>
    <property type="molecule type" value="Genomic_DNA"/>
</dbReference>
<dbReference type="Proteomes" id="UP000284495">
    <property type="component" value="Unassembled WGS sequence"/>
</dbReference>
<organism evidence="9 12">
    <name type="scientific">Bacteroides xylanisolvens</name>
    <dbReference type="NCBI Taxonomy" id="371601"/>
    <lineage>
        <taxon>Bacteria</taxon>
        <taxon>Pseudomonadati</taxon>
        <taxon>Bacteroidota</taxon>
        <taxon>Bacteroidia</taxon>
        <taxon>Bacteroidales</taxon>
        <taxon>Bacteroidaceae</taxon>
        <taxon>Bacteroides</taxon>
    </lineage>
</organism>
<evidence type="ECO:0000313" key="13">
    <source>
        <dbReference type="Proteomes" id="UP000284417"/>
    </source>
</evidence>
<evidence type="ECO:0000313" key="12">
    <source>
        <dbReference type="Proteomes" id="UP000261210"/>
    </source>
</evidence>
<sequence length="294" mass="31423">METNKITSRAALFCGVALMLTSCVKDDIDNTPHPSQGAIVITTDWSSRADQAVQPVSYTLRVSGQSGQSDEQPVKGNTNIFHSLLAPAAYELLVYNTPEAITVTGDVATIASTDENNIEALPGYLFSATQTLDVVKDDTLFVTVGMLQHIRQLTLVLKLKEGDHDRITSLNATLSGIASSINLATGAWASPTGVSLSPVFEKTEEKDGTPTLTATIRLLGIIAEEKQELSIAVALNNQSVYTIKTDLTEVLQKCFDGSMTPLVLGANFDLPSQGDFSGNINSWNSVEGGHVDIH</sequence>
<evidence type="ECO:0000256" key="7">
    <source>
        <dbReference type="ARBA" id="ARBA00023288"/>
    </source>
</evidence>
<keyword evidence="5" id="KW-0564">Palmitate</keyword>
<dbReference type="EMBL" id="WDER01000040">
    <property type="protein sequence ID" value="KAB6081397.1"/>
    <property type="molecule type" value="Genomic_DNA"/>
</dbReference>
<dbReference type="Pfam" id="PF08842">
    <property type="entry name" value="Mfa2"/>
    <property type="match status" value="1"/>
</dbReference>
<dbReference type="Proteomes" id="UP000261210">
    <property type="component" value="Unassembled WGS sequence"/>
</dbReference>
<dbReference type="EMBL" id="QROO01000006">
    <property type="protein sequence ID" value="RHL40012.1"/>
    <property type="molecule type" value="Genomic_DNA"/>
</dbReference>
<accession>A0A3E4NM16</accession>
<evidence type="ECO:0000313" key="9">
    <source>
        <dbReference type="EMBL" id="RGK65930.1"/>
    </source>
</evidence>
<dbReference type="AlphaFoldDB" id="A0A3E4NM16"/>
<evidence type="ECO:0000313" key="15">
    <source>
        <dbReference type="Proteomes" id="UP000474077"/>
    </source>
</evidence>
<evidence type="ECO:0000256" key="2">
    <source>
        <dbReference type="ARBA" id="ARBA00007248"/>
    </source>
</evidence>
<keyword evidence="4" id="KW-0472">Membrane</keyword>